<protein>
    <submittedName>
        <fullName evidence="3">Cupin domain-containing protein</fullName>
    </submittedName>
</protein>
<dbReference type="SUPFAM" id="SSF51182">
    <property type="entry name" value="RmlC-like cupins"/>
    <property type="match status" value="1"/>
</dbReference>
<name>A0A9P8MZH9_9HYPO</name>
<dbReference type="EMBL" id="JAIZPD010000003">
    <property type="protein sequence ID" value="KAH0964903.1"/>
    <property type="molecule type" value="Genomic_DNA"/>
</dbReference>
<feature type="signal peptide" evidence="1">
    <location>
        <begin position="1"/>
        <end position="20"/>
    </location>
</feature>
<evidence type="ECO:0000256" key="1">
    <source>
        <dbReference type="SAM" id="SignalP"/>
    </source>
</evidence>
<dbReference type="InterPro" id="IPR014710">
    <property type="entry name" value="RmlC-like_jellyroll"/>
</dbReference>
<keyword evidence="1" id="KW-0732">Signal</keyword>
<accession>A0A9P8MZH9</accession>
<proteinExistence type="predicted"/>
<evidence type="ECO:0000313" key="4">
    <source>
        <dbReference type="Proteomes" id="UP000824596"/>
    </source>
</evidence>
<keyword evidence="4" id="KW-1185">Reference proteome</keyword>
<reference evidence="3" key="1">
    <citation type="submission" date="2021-09" db="EMBL/GenBank/DDBJ databases">
        <title>A high-quality genome of the endoparasitic fungus Hirsutella rhossiliensis with a comparison of Hirsutella genomes reveals transposable elements contributing to genome size variation.</title>
        <authorList>
            <person name="Lin R."/>
            <person name="Jiao Y."/>
            <person name="Sun X."/>
            <person name="Ling J."/>
            <person name="Xie B."/>
            <person name="Cheng X."/>
        </authorList>
    </citation>
    <scope>NUCLEOTIDE SEQUENCE</scope>
    <source>
        <strain evidence="3">HR02</strain>
    </source>
</reference>
<gene>
    <name evidence="3" type="ORF">HRG_02919</name>
</gene>
<feature type="chain" id="PRO_5040486677" evidence="1">
    <location>
        <begin position="21"/>
        <end position="152"/>
    </location>
</feature>
<dbReference type="AlphaFoldDB" id="A0A9P8MZH9"/>
<dbReference type="RefSeq" id="XP_044722416.1">
    <property type="nucleotide sequence ID" value="XM_044861390.1"/>
</dbReference>
<dbReference type="Pfam" id="PF07883">
    <property type="entry name" value="Cupin_2"/>
    <property type="match status" value="1"/>
</dbReference>
<dbReference type="GeneID" id="68352048"/>
<dbReference type="OrthoDB" id="3511549at2759"/>
<dbReference type="InterPro" id="IPR013096">
    <property type="entry name" value="Cupin_2"/>
</dbReference>
<dbReference type="Gene3D" id="2.60.120.10">
    <property type="entry name" value="Jelly Rolls"/>
    <property type="match status" value="1"/>
</dbReference>
<sequence length="152" mass="16436">MASLLPLISEILPMIMPASAQVMRADQLRPAAASTLDGPVVTRSAVIDKCDKMCASVLTIRPRSSSPVRHNSEQDAIIYATSGTGIFMVKEGVEADIQRYELSQGDFAWIPAWTEHRVQNDTDTDAVWIVFQSGPHPVGAILADWGGNEVSA</sequence>
<evidence type="ECO:0000259" key="2">
    <source>
        <dbReference type="Pfam" id="PF07883"/>
    </source>
</evidence>
<comment type="caution">
    <text evidence="3">The sequence shown here is derived from an EMBL/GenBank/DDBJ whole genome shotgun (WGS) entry which is preliminary data.</text>
</comment>
<feature type="domain" description="Cupin type-2" evidence="2">
    <location>
        <begin position="58"/>
        <end position="130"/>
    </location>
</feature>
<dbReference type="InterPro" id="IPR011051">
    <property type="entry name" value="RmlC_Cupin_sf"/>
</dbReference>
<dbReference type="Proteomes" id="UP000824596">
    <property type="component" value="Unassembled WGS sequence"/>
</dbReference>
<dbReference type="CDD" id="cd02208">
    <property type="entry name" value="cupin_RmlC-like"/>
    <property type="match status" value="1"/>
</dbReference>
<organism evidence="3 4">
    <name type="scientific">Hirsutella rhossiliensis</name>
    <dbReference type="NCBI Taxonomy" id="111463"/>
    <lineage>
        <taxon>Eukaryota</taxon>
        <taxon>Fungi</taxon>
        <taxon>Dikarya</taxon>
        <taxon>Ascomycota</taxon>
        <taxon>Pezizomycotina</taxon>
        <taxon>Sordariomycetes</taxon>
        <taxon>Hypocreomycetidae</taxon>
        <taxon>Hypocreales</taxon>
        <taxon>Ophiocordycipitaceae</taxon>
        <taxon>Hirsutella</taxon>
    </lineage>
</organism>
<evidence type="ECO:0000313" key="3">
    <source>
        <dbReference type="EMBL" id="KAH0964903.1"/>
    </source>
</evidence>